<evidence type="ECO:0000313" key="4">
    <source>
        <dbReference type="Proteomes" id="UP000807469"/>
    </source>
</evidence>
<protein>
    <recommendedName>
        <fullName evidence="5">Secreted protein</fullName>
    </recommendedName>
</protein>
<evidence type="ECO:0000256" key="1">
    <source>
        <dbReference type="SAM" id="Phobius"/>
    </source>
</evidence>
<evidence type="ECO:0008006" key="5">
    <source>
        <dbReference type="Google" id="ProtNLM"/>
    </source>
</evidence>
<keyword evidence="1" id="KW-0472">Membrane</keyword>
<evidence type="ECO:0000313" key="3">
    <source>
        <dbReference type="EMBL" id="KAF9471307.1"/>
    </source>
</evidence>
<name>A0A9P6CM32_9AGAR</name>
<comment type="caution">
    <text evidence="3">The sequence shown here is derived from an EMBL/GenBank/DDBJ whole genome shotgun (WGS) entry which is preliminary data.</text>
</comment>
<proteinExistence type="predicted"/>
<feature type="transmembrane region" description="Helical" evidence="1">
    <location>
        <begin position="88"/>
        <end position="106"/>
    </location>
</feature>
<evidence type="ECO:0000256" key="2">
    <source>
        <dbReference type="SAM" id="SignalP"/>
    </source>
</evidence>
<organism evidence="3 4">
    <name type="scientific">Pholiota conissans</name>
    <dbReference type="NCBI Taxonomy" id="109636"/>
    <lineage>
        <taxon>Eukaryota</taxon>
        <taxon>Fungi</taxon>
        <taxon>Dikarya</taxon>
        <taxon>Basidiomycota</taxon>
        <taxon>Agaricomycotina</taxon>
        <taxon>Agaricomycetes</taxon>
        <taxon>Agaricomycetidae</taxon>
        <taxon>Agaricales</taxon>
        <taxon>Agaricineae</taxon>
        <taxon>Strophariaceae</taxon>
        <taxon>Pholiota</taxon>
    </lineage>
</organism>
<dbReference type="EMBL" id="MU155714">
    <property type="protein sequence ID" value="KAF9471307.1"/>
    <property type="molecule type" value="Genomic_DNA"/>
</dbReference>
<dbReference type="Proteomes" id="UP000807469">
    <property type="component" value="Unassembled WGS sequence"/>
</dbReference>
<keyword evidence="2" id="KW-0732">Signal</keyword>
<sequence length="137" mass="15750">MQGMLQLSMLLILVLAMCTLIGHRNIVYAYTYVEGGQTIPTRAAVRNAPIENQIDVLHVAPHFNLSQRLLDGWLQVVPFLDRELTGGLFVQLNMLVIFRVGVWMLFPRKHTRFCSLTFRSHSFFPQRCCLGCFVPHF</sequence>
<gene>
    <name evidence="3" type="ORF">BDN70DRAFT_583395</name>
</gene>
<dbReference type="AlphaFoldDB" id="A0A9P6CM32"/>
<feature type="signal peptide" evidence="2">
    <location>
        <begin position="1"/>
        <end position="16"/>
    </location>
</feature>
<keyword evidence="1" id="KW-0812">Transmembrane</keyword>
<feature type="chain" id="PRO_5040347953" description="Secreted protein" evidence="2">
    <location>
        <begin position="17"/>
        <end position="137"/>
    </location>
</feature>
<keyword evidence="1" id="KW-1133">Transmembrane helix</keyword>
<reference evidence="3" key="1">
    <citation type="submission" date="2020-11" db="EMBL/GenBank/DDBJ databases">
        <authorList>
            <consortium name="DOE Joint Genome Institute"/>
            <person name="Ahrendt S."/>
            <person name="Riley R."/>
            <person name="Andreopoulos W."/>
            <person name="Labutti K."/>
            <person name="Pangilinan J."/>
            <person name="Ruiz-Duenas F.J."/>
            <person name="Barrasa J.M."/>
            <person name="Sanchez-Garcia M."/>
            <person name="Camarero S."/>
            <person name="Miyauchi S."/>
            <person name="Serrano A."/>
            <person name="Linde D."/>
            <person name="Babiker R."/>
            <person name="Drula E."/>
            <person name="Ayuso-Fernandez I."/>
            <person name="Pacheco R."/>
            <person name="Padilla G."/>
            <person name="Ferreira P."/>
            <person name="Barriuso J."/>
            <person name="Kellner H."/>
            <person name="Castanera R."/>
            <person name="Alfaro M."/>
            <person name="Ramirez L."/>
            <person name="Pisabarro A.G."/>
            <person name="Kuo A."/>
            <person name="Tritt A."/>
            <person name="Lipzen A."/>
            <person name="He G."/>
            <person name="Yan M."/>
            <person name="Ng V."/>
            <person name="Cullen D."/>
            <person name="Martin F."/>
            <person name="Rosso M.-N."/>
            <person name="Henrissat B."/>
            <person name="Hibbett D."/>
            <person name="Martinez A.T."/>
            <person name="Grigoriev I.V."/>
        </authorList>
    </citation>
    <scope>NUCLEOTIDE SEQUENCE</scope>
    <source>
        <strain evidence="3">CIRM-BRFM 674</strain>
    </source>
</reference>
<accession>A0A9P6CM32</accession>
<keyword evidence="4" id="KW-1185">Reference proteome</keyword>